<organism evidence="2 3">
    <name type="scientific">Zygosaccharomyces bailii (strain CLIB 213 / ATCC 58445 / CBS 680 / BCRC 21525 / NBRC 1098 / NCYC 1416 / NRRL Y-2227)</name>
    <dbReference type="NCBI Taxonomy" id="1333698"/>
    <lineage>
        <taxon>Eukaryota</taxon>
        <taxon>Fungi</taxon>
        <taxon>Dikarya</taxon>
        <taxon>Ascomycota</taxon>
        <taxon>Saccharomycotina</taxon>
        <taxon>Saccharomycetes</taxon>
        <taxon>Saccharomycetales</taxon>
        <taxon>Saccharomycetaceae</taxon>
        <taxon>Zygosaccharomyces</taxon>
    </lineage>
</organism>
<name>A0A8J2T6Y8_ZYGB2</name>
<dbReference type="InterPro" id="IPR040030">
    <property type="entry name" value="Ribosomal_mL57"/>
</dbReference>
<dbReference type="GO" id="GO:0032543">
    <property type="term" value="P:mitochondrial translation"/>
    <property type="evidence" value="ECO:0007669"/>
    <property type="project" value="InterPro"/>
</dbReference>
<evidence type="ECO:0000259" key="1">
    <source>
        <dbReference type="SMART" id="SM00535"/>
    </source>
</evidence>
<reference evidence="3" key="1">
    <citation type="journal article" date="2013" name="Genome Announc.">
        <title>Genome sequence of the food spoilage yeast Zygosaccharomyces bailii CLIB 213(T).</title>
        <authorList>
            <person name="Galeote V."/>
            <person name="Bigey F."/>
            <person name="Devillers H."/>
            <person name="Neuveglise C."/>
            <person name="Dequin S."/>
        </authorList>
    </citation>
    <scope>NUCLEOTIDE SEQUENCE [LARGE SCALE GENOMIC DNA]</scope>
    <source>
        <strain evidence="3">CLIB 213 / ATCC 58445 / CBS 680 / CCRC 21525 / NBRC 1098 / NCYC 1416 / NRRL Y-2227</strain>
    </source>
</reference>
<dbReference type="GO" id="GO:0006396">
    <property type="term" value="P:RNA processing"/>
    <property type="evidence" value="ECO:0007669"/>
    <property type="project" value="InterPro"/>
</dbReference>
<dbReference type="SMART" id="SM00535">
    <property type="entry name" value="RIBOc"/>
    <property type="match status" value="1"/>
</dbReference>
<sequence length="247" mass="27277">MVVIKLLSQDFVKTCCHHQQSVRLITYLHSGPRVRGIKRDPASYLKSPKGLSYADIKLSEYKDKVQKALEFDQCGVDLPEEVVLQCLTHKSFAHGSKPYNEKLNLLGSQFLKYQASIHSLKQEANLSPVSKGKIQQSLNNLNFTNLGTQLSKLLISKDATAEFIKEKHLDSLIFWKMRDVTKDGHFNGEAAIFSSALNAIVGAVLVSSGPEKAGQFVDQVLLNGENDVSLVKIANRQFATGSEGSKS</sequence>
<dbReference type="SUPFAM" id="SSF69065">
    <property type="entry name" value="RNase III domain-like"/>
    <property type="match status" value="1"/>
</dbReference>
<dbReference type="CDD" id="cd00593">
    <property type="entry name" value="RIBOc"/>
    <property type="match status" value="1"/>
</dbReference>
<proteinExistence type="predicted"/>
<dbReference type="InterPro" id="IPR000999">
    <property type="entry name" value="RNase_III_dom"/>
</dbReference>
<protein>
    <submittedName>
        <fullName evidence="2">ZYBA0S05-07096g1_1</fullName>
    </submittedName>
</protein>
<dbReference type="Pfam" id="PF14622">
    <property type="entry name" value="Ribonucleas_3_3"/>
    <property type="match status" value="1"/>
</dbReference>
<evidence type="ECO:0000313" key="3">
    <source>
        <dbReference type="Proteomes" id="UP000019375"/>
    </source>
</evidence>
<gene>
    <name evidence="2" type="ORF">BN860_07096g</name>
</gene>
<dbReference type="PANTHER" id="PTHR28160:SF1">
    <property type="entry name" value="LARGE RIBOSOMAL SUBUNIT PROTEIN ML57"/>
    <property type="match status" value="1"/>
</dbReference>
<keyword evidence="3" id="KW-1185">Reference proteome</keyword>
<dbReference type="Gene3D" id="1.10.1520.10">
    <property type="entry name" value="Ribonuclease III domain"/>
    <property type="match status" value="1"/>
</dbReference>
<dbReference type="GO" id="GO:0005762">
    <property type="term" value="C:mitochondrial large ribosomal subunit"/>
    <property type="evidence" value="ECO:0007669"/>
    <property type="project" value="InterPro"/>
</dbReference>
<dbReference type="InterPro" id="IPR036389">
    <property type="entry name" value="RNase_III_sf"/>
</dbReference>
<dbReference type="GO" id="GO:0004525">
    <property type="term" value="F:ribonuclease III activity"/>
    <property type="evidence" value="ECO:0007669"/>
    <property type="project" value="InterPro"/>
</dbReference>
<dbReference type="PANTHER" id="PTHR28160">
    <property type="entry name" value="54S RIBOSOMAL PROTEIN L15, MITOCHONDRIAL"/>
    <property type="match status" value="1"/>
</dbReference>
<evidence type="ECO:0000313" key="2">
    <source>
        <dbReference type="EMBL" id="CDF90022.1"/>
    </source>
</evidence>
<dbReference type="OrthoDB" id="2281895at2759"/>
<dbReference type="Proteomes" id="UP000019375">
    <property type="component" value="Unassembled WGS sequence"/>
</dbReference>
<dbReference type="EMBL" id="HG316458">
    <property type="protein sequence ID" value="CDF90022.1"/>
    <property type="molecule type" value="Genomic_DNA"/>
</dbReference>
<dbReference type="GO" id="GO:0003735">
    <property type="term" value="F:structural constituent of ribosome"/>
    <property type="evidence" value="ECO:0007669"/>
    <property type="project" value="InterPro"/>
</dbReference>
<accession>A0A8J2T6Y8</accession>
<dbReference type="AlphaFoldDB" id="A0A8J2T6Y8"/>
<feature type="domain" description="RNase III" evidence="1">
    <location>
        <begin position="81"/>
        <end position="232"/>
    </location>
</feature>